<name>B0LU99_9ACTN</name>
<dbReference type="PANTHER" id="PTHR43736">
    <property type="entry name" value="ADP-RIBOSE PYROPHOSPHATASE"/>
    <property type="match status" value="1"/>
</dbReference>
<dbReference type="PANTHER" id="PTHR43736:SF1">
    <property type="entry name" value="DIHYDRONEOPTERIN TRIPHOSPHATE DIPHOSPHATASE"/>
    <property type="match status" value="1"/>
</dbReference>
<reference evidence="5" key="1">
    <citation type="journal article" date="2011" name="Acta Biochim. Biophys. Sin.">
        <title>Characterization of the multiple CRISPR loci on Streptomyces linear plasmid pSHK1.</title>
        <authorList>
            <person name="Guo P."/>
            <person name="Cheng Q."/>
            <person name="Xie P."/>
            <person name="Fan Y."/>
            <person name="Jiang W."/>
            <person name="Qin Z."/>
        </authorList>
    </citation>
    <scope>NUCLEOTIDE SEQUENCE</scope>
    <source>
        <strain evidence="5">HK1</strain>
        <plasmid evidence="5">pSHK1</plasmid>
    </source>
</reference>
<dbReference type="Gene3D" id="3.90.79.10">
    <property type="entry name" value="Nucleoside Triphosphate Pyrophosphohydrolase"/>
    <property type="match status" value="1"/>
</dbReference>
<dbReference type="PROSITE" id="PS51462">
    <property type="entry name" value="NUDIX"/>
    <property type="match status" value="1"/>
</dbReference>
<evidence type="ECO:0000256" key="1">
    <source>
        <dbReference type="ARBA" id="ARBA00005582"/>
    </source>
</evidence>
<comment type="similarity">
    <text evidence="1 3">Belongs to the Nudix hydrolase family.</text>
</comment>
<keyword evidence="5" id="KW-0614">Plasmid</keyword>
<dbReference type="SUPFAM" id="SSF55811">
    <property type="entry name" value="Nudix"/>
    <property type="match status" value="1"/>
</dbReference>
<evidence type="ECO:0000256" key="2">
    <source>
        <dbReference type="ARBA" id="ARBA00022801"/>
    </source>
</evidence>
<dbReference type="PROSITE" id="PS00893">
    <property type="entry name" value="NUDIX_BOX"/>
    <property type="match status" value="1"/>
</dbReference>
<evidence type="ECO:0000256" key="3">
    <source>
        <dbReference type="RuleBase" id="RU003476"/>
    </source>
</evidence>
<dbReference type="InterPro" id="IPR020476">
    <property type="entry name" value="Nudix_hydrolase"/>
</dbReference>
<keyword evidence="2 3" id="KW-0378">Hydrolase</keyword>
<evidence type="ECO:0000259" key="4">
    <source>
        <dbReference type="PROSITE" id="PS51462"/>
    </source>
</evidence>
<protein>
    <recommendedName>
        <fullName evidence="4">Nudix hydrolase domain-containing protein</fullName>
    </recommendedName>
</protein>
<evidence type="ECO:0000313" key="5">
    <source>
        <dbReference type="EMBL" id="ABY83567.1"/>
    </source>
</evidence>
<geneLocation type="plasmid" evidence="5">
    <name>pSHK1</name>
</geneLocation>
<dbReference type="InterPro" id="IPR020084">
    <property type="entry name" value="NUDIX_hydrolase_CS"/>
</dbReference>
<dbReference type="InterPro" id="IPR000086">
    <property type="entry name" value="NUDIX_hydrolase_dom"/>
</dbReference>
<dbReference type="AlphaFoldDB" id="B0LU99"/>
<gene>
    <name evidence="5" type="ORF">pSHK1.98</name>
</gene>
<dbReference type="EMBL" id="EU372836">
    <property type="protein sequence ID" value="ABY83567.1"/>
    <property type="molecule type" value="Genomic_DNA"/>
</dbReference>
<organism evidence="5">
    <name type="scientific">Streptomyces sp. HK1</name>
    <dbReference type="NCBI Taxonomy" id="405041"/>
    <lineage>
        <taxon>Bacteria</taxon>
        <taxon>Bacillati</taxon>
        <taxon>Actinomycetota</taxon>
        <taxon>Actinomycetes</taxon>
        <taxon>Kitasatosporales</taxon>
        <taxon>Streptomycetaceae</taxon>
        <taxon>Streptomyces</taxon>
    </lineage>
</organism>
<accession>B0LU99</accession>
<sequence>MTTEPTPETVRYTADAVVLSADGHLLLIRRRWAPFEGCWALPGGHVDADETSLAAAVRELAEETGLDVAAHEFWQLGVYDEPSRDPRGRYVTVAYTATVAEPLTPAPDTRWSIARRLLNDDSIETKDRVAGLMVLLYGQTPARTCRLTTAHVIQDDKGVALQLHEIPLRLPPPLDTLVLRLVDIAEDHKHTVTANESNAPWLFPTQQPGKHLTSGQLLARLRKIGLPSESGRCAALLDICTTMPAGVLERLLGISPAAADRWAAGAVRAAYAAEVARRSEAGETLDHL</sequence>
<proteinExistence type="inferred from homology"/>
<dbReference type="GO" id="GO:0016787">
    <property type="term" value="F:hydrolase activity"/>
    <property type="evidence" value="ECO:0007669"/>
    <property type="project" value="UniProtKB-KW"/>
</dbReference>
<dbReference type="CDD" id="cd18873">
    <property type="entry name" value="NUDIX_NadM_like"/>
    <property type="match status" value="1"/>
</dbReference>
<dbReference type="PRINTS" id="PR00502">
    <property type="entry name" value="NUDIXFAMILY"/>
</dbReference>
<dbReference type="InterPro" id="IPR015797">
    <property type="entry name" value="NUDIX_hydrolase-like_dom_sf"/>
</dbReference>
<feature type="domain" description="Nudix hydrolase" evidence="4">
    <location>
        <begin position="10"/>
        <end position="135"/>
    </location>
</feature>
<dbReference type="RefSeq" id="WP_012268508.1">
    <property type="nucleotide sequence ID" value="NC_010311.1"/>
</dbReference>
<dbReference type="Pfam" id="PF00293">
    <property type="entry name" value="NUDIX"/>
    <property type="match status" value="1"/>
</dbReference>